<evidence type="ECO:0000256" key="10">
    <source>
        <dbReference type="ARBA" id="ARBA00023235"/>
    </source>
</evidence>
<evidence type="ECO:0000256" key="4">
    <source>
        <dbReference type="ARBA" id="ARBA00022801"/>
    </source>
</evidence>
<dbReference type="InterPro" id="IPR000212">
    <property type="entry name" value="DNA_helicase_UvrD/REP"/>
</dbReference>
<dbReference type="SUPFAM" id="SSF52540">
    <property type="entry name" value="P-loop containing nucleoside triphosphate hydrolases"/>
    <property type="match status" value="1"/>
</dbReference>
<evidence type="ECO:0000256" key="6">
    <source>
        <dbReference type="ARBA" id="ARBA00022839"/>
    </source>
</evidence>
<dbReference type="PANTHER" id="PTHR11070:SF48">
    <property type="entry name" value="ATP-DEPENDENT HELICASE_NUCLEASE SUBUNIT A"/>
    <property type="match status" value="1"/>
</dbReference>
<evidence type="ECO:0000256" key="13">
    <source>
        <dbReference type="ARBA" id="ARBA00048988"/>
    </source>
</evidence>
<dbReference type="PROSITE" id="PS51198">
    <property type="entry name" value="UVRD_HELICASE_ATP_BIND"/>
    <property type="match status" value="1"/>
</dbReference>
<dbReference type="GeneID" id="84800274"/>
<evidence type="ECO:0000259" key="16">
    <source>
        <dbReference type="PROSITE" id="PS51198"/>
    </source>
</evidence>
<comment type="caution">
    <text evidence="18">The sequence shown here is derived from an EMBL/GenBank/DDBJ whole genome shotgun (WGS) entry which is preliminary data.</text>
</comment>
<comment type="catalytic activity">
    <reaction evidence="11">
        <text>Couples ATP hydrolysis with the unwinding of duplex DNA by translocating in the 3'-5' direction.</text>
        <dbReference type="EC" id="5.6.2.4"/>
    </reaction>
</comment>
<feature type="binding site" evidence="14">
    <location>
        <begin position="24"/>
        <end position="31"/>
    </location>
    <ligand>
        <name>ATP</name>
        <dbReference type="ChEBI" id="CHEBI:30616"/>
    </ligand>
</feature>
<dbReference type="GO" id="GO:0005829">
    <property type="term" value="C:cytosol"/>
    <property type="evidence" value="ECO:0007669"/>
    <property type="project" value="TreeGrafter"/>
</dbReference>
<evidence type="ECO:0000256" key="7">
    <source>
        <dbReference type="ARBA" id="ARBA00022840"/>
    </source>
</evidence>
<keyword evidence="15" id="KW-0175">Coiled coil</keyword>
<accession>E0E233</accession>
<dbReference type="InterPro" id="IPR011604">
    <property type="entry name" value="PDDEXK-like_dom_sf"/>
</dbReference>
<evidence type="ECO:0000256" key="5">
    <source>
        <dbReference type="ARBA" id="ARBA00022806"/>
    </source>
</evidence>
<keyword evidence="5 14" id="KW-0347">Helicase</keyword>
<keyword evidence="6" id="KW-0269">Exonuclease</keyword>
<evidence type="ECO:0000256" key="11">
    <source>
        <dbReference type="ARBA" id="ARBA00034617"/>
    </source>
</evidence>
<dbReference type="Gene3D" id="3.90.320.10">
    <property type="match status" value="1"/>
</dbReference>
<evidence type="ECO:0000313" key="19">
    <source>
        <dbReference type="Proteomes" id="UP000003244"/>
    </source>
</evidence>
<dbReference type="SUPFAM" id="SSF52980">
    <property type="entry name" value="Restriction endonuclease-like"/>
    <property type="match status" value="1"/>
</dbReference>
<dbReference type="InterPro" id="IPR038726">
    <property type="entry name" value="PDDEXK_AddAB-type"/>
</dbReference>
<dbReference type="GO" id="GO:0005524">
    <property type="term" value="F:ATP binding"/>
    <property type="evidence" value="ECO:0007669"/>
    <property type="project" value="UniProtKB-UniRule"/>
</dbReference>
<evidence type="ECO:0000256" key="15">
    <source>
        <dbReference type="SAM" id="Coils"/>
    </source>
</evidence>
<dbReference type="Pfam" id="PF13361">
    <property type="entry name" value="UvrD_C"/>
    <property type="match status" value="1"/>
</dbReference>
<keyword evidence="9" id="KW-0234">DNA repair</keyword>
<dbReference type="Proteomes" id="UP000003244">
    <property type="component" value="Unassembled WGS sequence"/>
</dbReference>
<evidence type="ECO:0000256" key="9">
    <source>
        <dbReference type="ARBA" id="ARBA00023204"/>
    </source>
</evidence>
<dbReference type="GO" id="GO:0003677">
    <property type="term" value="F:DNA binding"/>
    <property type="evidence" value="ECO:0007669"/>
    <property type="project" value="UniProtKB-KW"/>
</dbReference>
<keyword evidence="19" id="KW-1185">Reference proteome</keyword>
<keyword evidence="3" id="KW-0227">DNA damage</keyword>
<dbReference type="OrthoDB" id="9810135at2"/>
<dbReference type="GO" id="GO:0043138">
    <property type="term" value="F:3'-5' DNA helicase activity"/>
    <property type="evidence" value="ECO:0007669"/>
    <property type="project" value="UniProtKB-EC"/>
</dbReference>
<dbReference type="GO" id="GO:0004527">
    <property type="term" value="F:exonuclease activity"/>
    <property type="evidence" value="ECO:0007669"/>
    <property type="project" value="UniProtKB-KW"/>
</dbReference>
<dbReference type="EC" id="5.6.2.4" evidence="12"/>
<protein>
    <recommendedName>
        <fullName evidence="12">DNA 3'-5' helicase</fullName>
        <ecNumber evidence="12">5.6.2.4</ecNumber>
    </recommendedName>
</protein>
<keyword evidence="4 14" id="KW-0378">Hydrolase</keyword>
<gene>
    <name evidence="18" type="primary">addA</name>
    <name evidence="18" type="ORF">HMPREF0634_1585</name>
</gene>
<name>E0E233_9FIRM</name>
<keyword evidence="2 14" id="KW-0547">Nucleotide-binding</keyword>
<dbReference type="RefSeq" id="WP_007788762.1">
    <property type="nucleotide sequence ID" value="NZ_ADGQ01000030.1"/>
</dbReference>
<evidence type="ECO:0000313" key="18">
    <source>
        <dbReference type="EMBL" id="EFM65031.1"/>
    </source>
</evidence>
<evidence type="ECO:0000259" key="17">
    <source>
        <dbReference type="PROSITE" id="PS51217"/>
    </source>
</evidence>
<keyword evidence="1" id="KW-0540">Nuclease</keyword>
<evidence type="ECO:0000256" key="1">
    <source>
        <dbReference type="ARBA" id="ARBA00022722"/>
    </source>
</evidence>
<dbReference type="GO" id="GO:0016887">
    <property type="term" value="F:ATP hydrolysis activity"/>
    <property type="evidence" value="ECO:0007669"/>
    <property type="project" value="RHEA"/>
</dbReference>
<dbReference type="PANTHER" id="PTHR11070">
    <property type="entry name" value="UVRD / RECB / PCRA DNA HELICASE FAMILY MEMBER"/>
    <property type="match status" value="1"/>
</dbReference>
<dbReference type="InterPro" id="IPR014016">
    <property type="entry name" value="UvrD-like_ATP-bd"/>
</dbReference>
<dbReference type="PROSITE" id="PS51217">
    <property type="entry name" value="UVRD_HELICASE_CTER"/>
    <property type="match status" value="1"/>
</dbReference>
<keyword evidence="7 14" id="KW-0067">ATP-binding</keyword>
<dbReference type="InterPro" id="IPR011335">
    <property type="entry name" value="Restrct_endonuc-II-like"/>
</dbReference>
<reference evidence="18 19" key="1">
    <citation type="submission" date="2010-08" db="EMBL/GenBank/DDBJ databases">
        <authorList>
            <person name="Harkins D.M."/>
            <person name="Madupu R."/>
            <person name="Durkin A.S."/>
            <person name="Torralba M."/>
            <person name="Methe B."/>
            <person name="Sutton G.G."/>
            <person name="Nelson K.E."/>
        </authorList>
    </citation>
    <scope>NUCLEOTIDE SEQUENCE [LARGE SCALE GENOMIC DNA]</scope>
    <source>
        <strain evidence="18 19">DSM 17678</strain>
    </source>
</reference>
<evidence type="ECO:0000256" key="14">
    <source>
        <dbReference type="PROSITE-ProRule" id="PRU00560"/>
    </source>
</evidence>
<dbReference type="InterPro" id="IPR027417">
    <property type="entry name" value="P-loop_NTPase"/>
</dbReference>
<evidence type="ECO:0000256" key="2">
    <source>
        <dbReference type="ARBA" id="ARBA00022741"/>
    </source>
</evidence>
<dbReference type="Gene3D" id="3.40.50.300">
    <property type="entry name" value="P-loop containing nucleotide triphosphate hydrolases"/>
    <property type="match status" value="4"/>
</dbReference>
<sequence>MATKWTKEQTSVIDHRGSNLLVAAAAGSGKTAVLIERIISLVTDKEKPIDIDKLLVVTFTKAAANEMRERVGLALEDALDKDPENDHLQRQLLLLNRADITTIDSFCGRVVRENFHATDLDPNVRTGDPAEIEMIKKDVIEDLFEDLYNEKNEEFLSLVDIYSARNNDRPLMDLILMLNTFIDSSAYPEDWLDDNAEKFNTKDKEDKDIISSYLGPYLTNEVAILASYTYRLEEVIDKLEAYDDLVKYRDFIGQHLVYIRSILGVLSSRLGQEKTSFDPELDANFLELDLEDLKEKIDNYRSGKSDIKSFRIGSKVDDYVKAEYKIIKKMVDSIISDIKSIQDRIYISLDEVRLELDMAYPYMRAVSNITKRFRQAYRQKLKSLGLVDFSYITHTALDILIDRSGGSLEPSKIALAYRDLYEEVFIDEYQDSNMVQELILSTISRTSPGNRFMVGDVKQSIYRFRQAMPEIFMKKYDEYAISQGPIEAGRKILLYNNFRSSAQVLEACNHVFMSIMRKATGELDYTDEERLNPSAVFKELDYDSIDESVYRDLGNDSDNTGITPGLSMENFNIGGPVEVRLVDKVFNEDGLDLEGVDLEDFRSISSFRSQCQAIGAYIDQVVNNREKPYLVFDRKLDKYRKIEYRDIVVLFRSLKFRVEDIEDVFSQLGIPIYSDLGGDYFSTLEVSIFENLLRIIDNPRQDICLLSVMRSPIYKFKPSDFALLRLLDKDSDIYGLLVKLYEMDQDELDNLDQDYKDLRARLVYFMDQIKAYRKMSSLMPLDEFIWFLLKDTGYYAYVGGLELGQHRQNNLILFFERARTFEKTSFKGLFNFVNYIDRVKTRGSDLGEAKELSGDANVVRLMTIHKSKGLEFPLVIVAKADGKFNFKSSDHRLSLHQDLGYGPKIIDKSKRINFPSMAKTYIDKKMELEQEAEEMRLLYVAMTRAKEKLVFFANIDDYSKKLDEWKSKLRDQDGRIESFEILNSRTYLDWIMMSIANLEVRGKALDARGKECDYMGYKDTNWLIDVEDKLAVFKRAKDIENRVEPIRNMPLEPVEEEKDPGRKPTIVKPYAYQASALKPASISVSEVKKIIEAEDQTKYENMYMSRTIPDLKTPSFMHTSKTKISYSPGEKGTIFHLVMELLDFEGLYRLREDTKGLNDKIGADLQGLIDKNILRPEEVGTVNRKWIADFVKTPIFARLSQAASQGLLHRETAIDYNIGLTEIYKYESIDESERMMLVGIVDVFFEDQDGDLVLLDYKTDYVSKDRYEDIVARYKPQLDLYARALEDISGKRVKEKYIYLFSVGDLVSYD</sequence>
<organism evidence="18 19">
    <name type="scientific">Peptostreptococcus stomatis DSM 17678</name>
    <dbReference type="NCBI Taxonomy" id="596315"/>
    <lineage>
        <taxon>Bacteria</taxon>
        <taxon>Bacillati</taxon>
        <taxon>Bacillota</taxon>
        <taxon>Clostridia</taxon>
        <taxon>Peptostreptococcales</taxon>
        <taxon>Peptostreptococcaceae</taxon>
        <taxon>Peptostreptococcus</taxon>
    </lineage>
</organism>
<dbReference type="InterPro" id="IPR014017">
    <property type="entry name" value="DNA_helicase_UvrD-like_C"/>
</dbReference>
<evidence type="ECO:0000256" key="8">
    <source>
        <dbReference type="ARBA" id="ARBA00023125"/>
    </source>
</evidence>
<dbReference type="eggNOG" id="COG1074">
    <property type="taxonomic scope" value="Bacteria"/>
</dbReference>
<keyword evidence="10" id="KW-0413">Isomerase</keyword>
<dbReference type="Pfam" id="PF00580">
    <property type="entry name" value="UvrD-helicase"/>
    <property type="match status" value="1"/>
</dbReference>
<proteinExistence type="predicted"/>
<dbReference type="STRING" id="596315.HMPREF0634_1585"/>
<dbReference type="EMBL" id="ADGQ01000030">
    <property type="protein sequence ID" value="EFM65031.1"/>
    <property type="molecule type" value="Genomic_DNA"/>
</dbReference>
<comment type="catalytic activity">
    <reaction evidence="13">
        <text>ATP + H2O = ADP + phosphate + H(+)</text>
        <dbReference type="Rhea" id="RHEA:13065"/>
        <dbReference type="ChEBI" id="CHEBI:15377"/>
        <dbReference type="ChEBI" id="CHEBI:15378"/>
        <dbReference type="ChEBI" id="CHEBI:30616"/>
        <dbReference type="ChEBI" id="CHEBI:43474"/>
        <dbReference type="ChEBI" id="CHEBI:456216"/>
        <dbReference type="EC" id="5.6.2.4"/>
    </reaction>
</comment>
<evidence type="ECO:0000256" key="3">
    <source>
        <dbReference type="ARBA" id="ARBA00022763"/>
    </source>
</evidence>
<evidence type="ECO:0000256" key="12">
    <source>
        <dbReference type="ARBA" id="ARBA00034808"/>
    </source>
</evidence>
<feature type="domain" description="UvrD-like helicase ATP-binding" evidence="16">
    <location>
        <begin position="3"/>
        <end position="501"/>
    </location>
</feature>
<dbReference type="GO" id="GO:0033202">
    <property type="term" value="C:DNA helicase complex"/>
    <property type="evidence" value="ECO:0007669"/>
    <property type="project" value="TreeGrafter"/>
</dbReference>
<dbReference type="FunFam" id="3.40.50.300:FF:001236">
    <property type="entry name" value="ATP-dependent helicase/nuclease subunit A"/>
    <property type="match status" value="1"/>
</dbReference>
<dbReference type="GO" id="GO:0000725">
    <property type="term" value="P:recombinational repair"/>
    <property type="evidence" value="ECO:0007669"/>
    <property type="project" value="TreeGrafter"/>
</dbReference>
<dbReference type="Pfam" id="PF12705">
    <property type="entry name" value="PDDEXK_1"/>
    <property type="match status" value="1"/>
</dbReference>
<keyword evidence="8" id="KW-0238">DNA-binding</keyword>
<feature type="domain" description="UvrD-like helicase C-terminal" evidence="17">
    <location>
        <begin position="559"/>
        <end position="869"/>
    </location>
</feature>
<feature type="coiled-coil region" evidence="15">
    <location>
        <begin position="918"/>
        <end position="975"/>
    </location>
</feature>